<proteinExistence type="predicted"/>
<evidence type="ECO:0000313" key="1">
    <source>
        <dbReference type="EMBL" id="MET1488729.1"/>
    </source>
</evidence>
<comment type="caution">
    <text evidence="1">The sequence shown here is derived from an EMBL/GenBank/DDBJ whole genome shotgun (WGS) entry which is preliminary data.</text>
</comment>
<dbReference type="RefSeq" id="WP_345927106.1">
    <property type="nucleotide sequence ID" value="NZ_JBDIVF010000003.1"/>
</dbReference>
<name>A0ABV2CLE3_9RHOO</name>
<protein>
    <recommendedName>
        <fullName evidence="3">Ribosomal subunit interface protein</fullName>
    </recommendedName>
</protein>
<dbReference type="Proteomes" id="UP001548590">
    <property type="component" value="Unassembled WGS sequence"/>
</dbReference>
<keyword evidence="2" id="KW-1185">Reference proteome</keyword>
<gene>
    <name evidence="1" type="ORF">ABVT11_02735</name>
</gene>
<evidence type="ECO:0008006" key="3">
    <source>
        <dbReference type="Google" id="ProtNLM"/>
    </source>
</evidence>
<dbReference type="EMBL" id="JBEWLZ010000001">
    <property type="protein sequence ID" value="MET1488729.1"/>
    <property type="molecule type" value="Genomic_DNA"/>
</dbReference>
<evidence type="ECO:0000313" key="2">
    <source>
        <dbReference type="Proteomes" id="UP001548590"/>
    </source>
</evidence>
<organism evidence="1 2">
    <name type="scientific">Uliginosibacterium paludis</name>
    <dbReference type="NCBI Taxonomy" id="1615952"/>
    <lineage>
        <taxon>Bacteria</taxon>
        <taxon>Pseudomonadati</taxon>
        <taxon>Pseudomonadota</taxon>
        <taxon>Betaproteobacteria</taxon>
        <taxon>Rhodocyclales</taxon>
        <taxon>Zoogloeaceae</taxon>
        <taxon>Uliginosibacterium</taxon>
    </lineage>
</organism>
<reference evidence="1 2" key="1">
    <citation type="submission" date="2024-07" db="EMBL/GenBank/DDBJ databases">
        <title>Uliginosibacterium paludis KCTC:42655.</title>
        <authorList>
            <person name="Kim M.K."/>
        </authorList>
    </citation>
    <scope>NUCLEOTIDE SEQUENCE [LARGE SCALE GENOMIC DNA]</scope>
    <source>
        <strain evidence="1 2">KCTC 42655</strain>
    </source>
</reference>
<sequence length="117" mass="12490">MKVEISIDTRAADRNGVIASLAAEVENGLRHYRTRLTRVEVHMRDVNGPRSGNDHRCAMEARPAGLPPLAVTHEAANTADALKGAISKMNHLLASTFGKKDQIERVPAASVAPAAAD</sequence>
<accession>A0ABV2CLE3</accession>